<dbReference type="PANTHER" id="PTHR41795">
    <property type="entry name" value="EXOPOLYSACCHARIDE SYNTHESIS PROTEIN"/>
    <property type="match status" value="1"/>
</dbReference>
<organism evidence="2 3">
    <name type="scientific">Aurantimonas manganoxydans (strain ATCC BAA-1229 / DSM 21871 / SI85-9A1)</name>
    <dbReference type="NCBI Taxonomy" id="287752"/>
    <lineage>
        <taxon>Bacteria</taxon>
        <taxon>Pseudomonadati</taxon>
        <taxon>Pseudomonadota</taxon>
        <taxon>Alphaproteobacteria</taxon>
        <taxon>Hyphomicrobiales</taxon>
        <taxon>Aurantimonadaceae</taxon>
        <taxon>Aurantimonas</taxon>
    </lineage>
</organism>
<name>Q1YME1_AURMS</name>
<reference evidence="2 3" key="1">
    <citation type="journal article" date="2008" name="Appl. Environ. Microbiol.">
        <title>Genomic insights into Mn(II) oxidation by the marine alphaproteobacterium Aurantimonas sp. strain SI85-9A1.</title>
        <authorList>
            <person name="Dick G.J."/>
            <person name="Podell S."/>
            <person name="Johnson H.A."/>
            <person name="Rivera-Espinoza Y."/>
            <person name="Bernier-Latmani R."/>
            <person name="McCarthy J.K."/>
            <person name="Torpey J.W."/>
            <person name="Clement B.G."/>
            <person name="Gaasterland T."/>
            <person name="Tebo B.M."/>
        </authorList>
    </citation>
    <scope>NUCLEOTIDE SEQUENCE [LARGE SCALE GENOMIC DNA]</scope>
    <source>
        <strain evidence="2 3">SI85-9A1</strain>
    </source>
</reference>
<sequence length="214" mass="23654">MSPAVFSSLRQSLRRRGAKRQKRISAILRGLSHRNRAGATIGELSQAFDTRSFGAFFILFGGLNLVPLPPGASIFLGLPLVLFTLQLAVGRRRLWLPERIRTIRITSEMLGRVVTRIGPMLRRIERLARHRYWPEPEWLLLSGIGWFCFVMSILIAIPFPLTNMFPGVSVAIAGIAITARDGLWLIASILVGIASTIFLLSVYGAAALAVMGLF</sequence>
<evidence type="ECO:0000313" key="2">
    <source>
        <dbReference type="EMBL" id="EAS51440.1"/>
    </source>
</evidence>
<keyword evidence="1" id="KW-0472">Membrane</keyword>
<proteinExistence type="predicted"/>
<evidence type="ECO:0000313" key="3">
    <source>
        <dbReference type="Proteomes" id="UP000000321"/>
    </source>
</evidence>
<gene>
    <name evidence="2" type="ORF">SI859A1_02256</name>
</gene>
<feature type="transmembrane region" description="Helical" evidence="1">
    <location>
        <begin position="138"/>
        <end position="162"/>
    </location>
</feature>
<keyword evidence="1" id="KW-1133">Transmembrane helix</keyword>
<dbReference type="RefSeq" id="WP_009210079.1">
    <property type="nucleotide sequence ID" value="NZ_BBWP01000044.1"/>
</dbReference>
<dbReference type="EMBL" id="AAPJ01000001">
    <property type="protein sequence ID" value="EAS51440.1"/>
    <property type="molecule type" value="Genomic_DNA"/>
</dbReference>
<dbReference type="BioCyc" id="AURANTIMONAS:SI859A1_02256-MONOMER"/>
<dbReference type="AlphaFoldDB" id="Q1YME1"/>
<dbReference type="InterPro" id="IPR010331">
    <property type="entry name" value="ExoD"/>
</dbReference>
<dbReference type="PIRSF" id="PIRSF033239">
    <property type="entry name" value="ExoD"/>
    <property type="match status" value="1"/>
</dbReference>
<dbReference type="PANTHER" id="PTHR41795:SF1">
    <property type="entry name" value="EXOPOLYSACCHARIDE SYNTHESIS PROTEIN"/>
    <property type="match status" value="1"/>
</dbReference>
<comment type="caution">
    <text evidence="2">The sequence shown here is derived from an EMBL/GenBank/DDBJ whole genome shotgun (WGS) entry which is preliminary data.</text>
</comment>
<feature type="transmembrane region" description="Helical" evidence="1">
    <location>
        <begin position="71"/>
        <end position="89"/>
    </location>
</feature>
<dbReference type="Proteomes" id="UP000000321">
    <property type="component" value="Unassembled WGS sequence"/>
</dbReference>
<dbReference type="Pfam" id="PF06055">
    <property type="entry name" value="ExoD"/>
    <property type="match status" value="1"/>
</dbReference>
<dbReference type="OrthoDB" id="8550083at2"/>
<protein>
    <submittedName>
        <fullName evidence="2">Putative exopolysaccharide synthesis protein, exoD</fullName>
    </submittedName>
</protein>
<keyword evidence="3" id="KW-1185">Reference proteome</keyword>
<feature type="transmembrane region" description="Helical" evidence="1">
    <location>
        <begin position="182"/>
        <end position="210"/>
    </location>
</feature>
<dbReference type="HOGENOM" id="CLU_093444_0_2_5"/>
<keyword evidence="1" id="KW-0812">Transmembrane</keyword>
<accession>Q1YME1</accession>
<evidence type="ECO:0000256" key="1">
    <source>
        <dbReference type="SAM" id="Phobius"/>
    </source>
</evidence>